<dbReference type="OrthoDB" id="5563016at2759"/>
<sequence>MTASSATDNIMNDMKILSLDHDHDDNAYPYYYPDDATSDSTVTATAKDLHRNTTEKNSNDWIEEIEHSFGSSCNDNNSYSLNDFSARETTIMQSYLEPNRPHIAQRTAVKQKSKFSAMKQKMKRVFCMSPSGNQKQQHTDKLQSLSQSSLPVFPTTSCDARWSPSTDSSICSSSTLRPPDQTSTHSSNSNASSCKSFRYRHSCGLHSSSVGDIGTPFATTAPTKRLSTVSKIKNRFSRTPSLGTLPISVPPPPIKGILKKHPSSTRTTAATTTRMQSTSANLGAVPRRERNRWSNARFSVYSNNKSCYTVLSLMSNNNNKRKSQPLDPRYQHYEQKGRILRFNEIVDVEETYAKEDYDRSSDAEAICTRLNAVVATQIKQELNYFKLHEMVVHELSRGNTHFFM</sequence>
<reference evidence="2 3" key="1">
    <citation type="submission" date="2014-09" db="EMBL/GenBank/DDBJ databases">
        <authorList>
            <person name="Ellenberger Sabrina"/>
        </authorList>
    </citation>
    <scope>NUCLEOTIDE SEQUENCE [LARGE SCALE GENOMIC DNA]</scope>
    <source>
        <strain evidence="2 3">CBS 412.66</strain>
    </source>
</reference>
<keyword evidence="3" id="KW-1185">Reference proteome</keyword>
<dbReference type="GO" id="GO:0003779">
    <property type="term" value="F:actin binding"/>
    <property type="evidence" value="ECO:0007669"/>
    <property type="project" value="TreeGrafter"/>
</dbReference>
<dbReference type="PANTHER" id="PTHR12751:SF18">
    <property type="entry name" value="PHOSPHATASE AND ACTIN REGULATOR 1"/>
    <property type="match status" value="1"/>
</dbReference>
<dbReference type="PANTHER" id="PTHR12751">
    <property type="entry name" value="PHOSPHATASE AND ACTIN REGULATOR PHACTR"/>
    <property type="match status" value="1"/>
</dbReference>
<dbReference type="AlphaFoldDB" id="A0A0B7N0M1"/>
<feature type="compositionally biased region" description="Low complexity" evidence="1">
    <location>
        <begin position="163"/>
        <end position="174"/>
    </location>
</feature>
<feature type="region of interest" description="Disordered" evidence="1">
    <location>
        <begin position="160"/>
        <end position="193"/>
    </location>
</feature>
<dbReference type="STRING" id="35722.A0A0B7N0M1"/>
<protein>
    <submittedName>
        <fullName evidence="2">Uncharacterized protein</fullName>
    </submittedName>
</protein>
<dbReference type="Proteomes" id="UP000054107">
    <property type="component" value="Unassembled WGS sequence"/>
</dbReference>
<organism evidence="2 3">
    <name type="scientific">Parasitella parasitica</name>
    <dbReference type="NCBI Taxonomy" id="35722"/>
    <lineage>
        <taxon>Eukaryota</taxon>
        <taxon>Fungi</taxon>
        <taxon>Fungi incertae sedis</taxon>
        <taxon>Mucoromycota</taxon>
        <taxon>Mucoromycotina</taxon>
        <taxon>Mucoromycetes</taxon>
        <taxon>Mucorales</taxon>
        <taxon>Mucorineae</taxon>
        <taxon>Mucoraceae</taxon>
        <taxon>Parasitella</taxon>
    </lineage>
</organism>
<feature type="compositionally biased region" description="Low complexity" evidence="1">
    <location>
        <begin position="264"/>
        <end position="280"/>
    </location>
</feature>
<dbReference type="GO" id="GO:0030036">
    <property type="term" value="P:actin cytoskeleton organization"/>
    <property type="evidence" value="ECO:0007669"/>
    <property type="project" value="TreeGrafter"/>
</dbReference>
<proteinExistence type="predicted"/>
<accession>A0A0B7N0M1</accession>
<evidence type="ECO:0000313" key="2">
    <source>
        <dbReference type="EMBL" id="CEP10927.1"/>
    </source>
</evidence>
<name>A0A0B7N0M1_9FUNG</name>
<evidence type="ECO:0000256" key="1">
    <source>
        <dbReference type="SAM" id="MobiDB-lite"/>
    </source>
</evidence>
<dbReference type="EMBL" id="LN725615">
    <property type="protein sequence ID" value="CEP10927.1"/>
    <property type="molecule type" value="Genomic_DNA"/>
</dbReference>
<gene>
    <name evidence="2" type="primary">PARPA_04726.1 scaffold 15639</name>
</gene>
<feature type="region of interest" description="Disordered" evidence="1">
    <location>
        <begin position="242"/>
        <end position="281"/>
    </location>
</feature>
<feature type="compositionally biased region" description="Low complexity" evidence="1">
    <location>
        <begin position="182"/>
        <end position="193"/>
    </location>
</feature>
<evidence type="ECO:0000313" key="3">
    <source>
        <dbReference type="Proteomes" id="UP000054107"/>
    </source>
</evidence>